<keyword evidence="5" id="KW-1185">Reference proteome</keyword>
<reference evidence="6" key="1">
    <citation type="submission" date="2017-02" db="UniProtKB">
        <authorList>
            <consortium name="WormBaseParasite"/>
        </authorList>
    </citation>
    <scope>IDENTIFICATION</scope>
</reference>
<feature type="compositionally biased region" description="Basic and acidic residues" evidence="3">
    <location>
        <begin position="289"/>
        <end position="308"/>
    </location>
</feature>
<dbReference type="STRING" id="102285.A0A0R3T539"/>
<dbReference type="PANTHER" id="PTHR14270">
    <property type="entry name" value="NONSENSE-MEDIATED MRNA DECAY FACTOR SMG9"/>
    <property type="match status" value="1"/>
</dbReference>
<dbReference type="EMBL" id="UZAE01001007">
    <property type="protein sequence ID" value="VDN98033.1"/>
    <property type="molecule type" value="Genomic_DNA"/>
</dbReference>
<dbReference type="WBParaSite" id="HNAJ_0000217701-mRNA-1">
    <property type="protein sequence ID" value="HNAJ_0000217701-mRNA-1"/>
    <property type="gene ID" value="HNAJ_0000217701"/>
</dbReference>
<comment type="similarity">
    <text evidence="1">Belongs to the SMG9 family.</text>
</comment>
<accession>A0A0R3T539</accession>
<evidence type="ECO:0000256" key="3">
    <source>
        <dbReference type="SAM" id="MobiDB-lite"/>
    </source>
</evidence>
<dbReference type="GO" id="GO:0000184">
    <property type="term" value="P:nuclear-transcribed mRNA catabolic process, nonsense-mediated decay"/>
    <property type="evidence" value="ECO:0007669"/>
    <property type="project" value="UniProtKB-KW"/>
</dbReference>
<organism evidence="6">
    <name type="scientific">Rodentolepis nana</name>
    <name type="common">Dwarf tapeworm</name>
    <name type="synonym">Hymenolepis nana</name>
    <dbReference type="NCBI Taxonomy" id="102285"/>
    <lineage>
        <taxon>Eukaryota</taxon>
        <taxon>Metazoa</taxon>
        <taxon>Spiralia</taxon>
        <taxon>Lophotrochozoa</taxon>
        <taxon>Platyhelminthes</taxon>
        <taxon>Cestoda</taxon>
        <taxon>Eucestoda</taxon>
        <taxon>Cyclophyllidea</taxon>
        <taxon>Hymenolepididae</taxon>
        <taxon>Rodentolepis</taxon>
    </lineage>
</organism>
<name>A0A0R3T539_RODNA</name>
<protein>
    <submittedName>
        <fullName evidence="6">Protein SMG9</fullName>
    </submittedName>
</protein>
<dbReference type="InterPro" id="IPR027417">
    <property type="entry name" value="P-loop_NTPase"/>
</dbReference>
<feature type="region of interest" description="Disordered" evidence="3">
    <location>
        <begin position="277"/>
        <end position="315"/>
    </location>
</feature>
<evidence type="ECO:0000256" key="1">
    <source>
        <dbReference type="ARBA" id="ARBA00007712"/>
    </source>
</evidence>
<proteinExistence type="inferred from homology"/>
<evidence type="ECO:0000256" key="2">
    <source>
        <dbReference type="ARBA" id="ARBA00023161"/>
    </source>
</evidence>
<evidence type="ECO:0000313" key="5">
    <source>
        <dbReference type="Proteomes" id="UP000278807"/>
    </source>
</evidence>
<sequence>MGKKSKSKKPSSIRDFFAEEVKPILPVGAGITDKSLKNACEESMHTPLKLIDENFEFRYTELLSSFSKNNTGFLVVGVIGRKGVGKSTVANLVANAIEDEPNLETPFPVQSVDTLVSGYSETQLGIDLFITHDRVIILDTQPLIDWTVADIFCKGGLHGVKTKPDYASSGEFSESSETGDMSPSGFMKNWSVETVAEIVSLQLISFLASVCHAVILVQDNLSDPTLLQLVDHGFGWKPLVLVNQISLVRKAKNKTAHILRPSDSKVMEGGDKVGIEDEIIDVNEAPSSDTKDLDQSRPDELPPPHDMENPFSDARVPTQTKCQSSCVVSEEIEVQNYLNKLRDLTDYSASLLHVYNCAPVDVFTSPDKSYKLLKQYNNLLTRIFPMRLELESFVNLGPRILKKVTQNRRKAVRNHLSSGTFLDDEDDESDVLEDVCDQQGKNKSESEKDSYAKHYGSCNSLDLKNYLDVEMAADKLTNEGHLELPLEKHENKTLENGNSSDARTLTEEEIVADFIEELSKLKIPPRAKPCNLPRFSKATCLDEKTEERDGLFYAGDCENVDQVSEMRNAFKRITLERKQKLHVSSSVATSHLFVLPAINENGEVEVGSPSYWECAYHLQEAILSTPRRHPVLNERTMTELQWLDFARDIWKTLSSKETSYLFDYHRLMVMNLF</sequence>
<dbReference type="OrthoDB" id="79514at2759"/>
<dbReference type="SUPFAM" id="SSF52540">
    <property type="entry name" value="P-loop containing nucleoside triphosphate hydrolases"/>
    <property type="match status" value="1"/>
</dbReference>
<gene>
    <name evidence="4" type="ORF">HNAJ_LOCUS2174</name>
</gene>
<evidence type="ECO:0000313" key="4">
    <source>
        <dbReference type="EMBL" id="VDN98033.1"/>
    </source>
</evidence>
<dbReference type="PANTHER" id="PTHR14270:SF0">
    <property type="entry name" value="NONSENSE-MEDIATED MRNA DECAY FACTOR SMG9"/>
    <property type="match status" value="1"/>
</dbReference>
<evidence type="ECO:0000313" key="6">
    <source>
        <dbReference type="WBParaSite" id="HNAJ_0000217701-mRNA-1"/>
    </source>
</evidence>
<reference evidence="4 5" key="2">
    <citation type="submission" date="2018-11" db="EMBL/GenBank/DDBJ databases">
        <authorList>
            <consortium name="Pathogen Informatics"/>
        </authorList>
    </citation>
    <scope>NUCLEOTIDE SEQUENCE [LARGE SCALE GENOMIC DNA]</scope>
</reference>
<dbReference type="Proteomes" id="UP000278807">
    <property type="component" value="Unassembled WGS sequence"/>
</dbReference>
<dbReference type="AlphaFoldDB" id="A0A0R3T539"/>
<keyword evidence="2" id="KW-0866">Nonsense-mediated mRNA decay</keyword>
<dbReference type="InterPro" id="IPR039177">
    <property type="entry name" value="SMG9"/>
</dbReference>